<dbReference type="Proteomes" id="UP001501591">
    <property type="component" value="Unassembled WGS sequence"/>
</dbReference>
<evidence type="ECO:0000259" key="5">
    <source>
        <dbReference type="PROSITE" id="PS50893"/>
    </source>
</evidence>
<dbReference type="PROSITE" id="PS00211">
    <property type="entry name" value="ABC_TRANSPORTER_1"/>
    <property type="match status" value="1"/>
</dbReference>
<dbReference type="CDD" id="cd03257">
    <property type="entry name" value="ABC_NikE_OppD_transporters"/>
    <property type="match status" value="1"/>
</dbReference>
<keyword evidence="4 6" id="KW-0067">ATP-binding</keyword>
<gene>
    <name evidence="6" type="ORF">GCM10022383_06990</name>
</gene>
<dbReference type="InterPro" id="IPR003593">
    <property type="entry name" value="AAA+_ATPase"/>
</dbReference>
<organism evidence="6 7">
    <name type="scientific">Microbacterium soli</name>
    <dbReference type="NCBI Taxonomy" id="446075"/>
    <lineage>
        <taxon>Bacteria</taxon>
        <taxon>Bacillati</taxon>
        <taxon>Actinomycetota</taxon>
        <taxon>Actinomycetes</taxon>
        <taxon>Micrococcales</taxon>
        <taxon>Microbacteriaceae</taxon>
        <taxon>Microbacterium</taxon>
    </lineage>
</organism>
<dbReference type="RefSeq" id="WP_344818113.1">
    <property type="nucleotide sequence ID" value="NZ_BAABCP010000001.1"/>
</dbReference>
<feature type="domain" description="ABC transporter" evidence="5">
    <location>
        <begin position="5"/>
        <end position="253"/>
    </location>
</feature>
<dbReference type="SUPFAM" id="SSF52540">
    <property type="entry name" value="P-loop containing nucleoside triphosphate hydrolases"/>
    <property type="match status" value="1"/>
</dbReference>
<dbReference type="Gene3D" id="3.40.50.300">
    <property type="entry name" value="P-loop containing nucleotide triphosphate hydrolases"/>
    <property type="match status" value="1"/>
</dbReference>
<dbReference type="Pfam" id="PF08352">
    <property type="entry name" value="oligo_HPY"/>
    <property type="match status" value="1"/>
</dbReference>
<evidence type="ECO:0000313" key="7">
    <source>
        <dbReference type="Proteomes" id="UP001501591"/>
    </source>
</evidence>
<proteinExistence type="inferred from homology"/>
<dbReference type="PANTHER" id="PTHR43776:SF7">
    <property type="entry name" value="D,D-DIPEPTIDE TRANSPORT ATP-BINDING PROTEIN DDPF-RELATED"/>
    <property type="match status" value="1"/>
</dbReference>
<dbReference type="NCBIfam" id="TIGR01727">
    <property type="entry name" value="oligo_HPY"/>
    <property type="match status" value="1"/>
</dbReference>
<evidence type="ECO:0000256" key="1">
    <source>
        <dbReference type="ARBA" id="ARBA00005417"/>
    </source>
</evidence>
<dbReference type="InterPro" id="IPR013563">
    <property type="entry name" value="Oligopep_ABC_C"/>
</dbReference>
<reference evidence="7" key="1">
    <citation type="journal article" date="2019" name="Int. J. Syst. Evol. Microbiol.">
        <title>The Global Catalogue of Microorganisms (GCM) 10K type strain sequencing project: providing services to taxonomists for standard genome sequencing and annotation.</title>
        <authorList>
            <consortium name="The Broad Institute Genomics Platform"/>
            <consortium name="The Broad Institute Genome Sequencing Center for Infectious Disease"/>
            <person name="Wu L."/>
            <person name="Ma J."/>
        </authorList>
    </citation>
    <scope>NUCLEOTIDE SEQUENCE [LARGE SCALE GENOMIC DNA]</scope>
    <source>
        <strain evidence="7">JCM 17024</strain>
    </source>
</reference>
<dbReference type="SMART" id="SM00382">
    <property type="entry name" value="AAA"/>
    <property type="match status" value="1"/>
</dbReference>
<sequence length="354" mass="38925">MTDIARVSEVSRLYRARGGREAGGRFRAVDGVSFTIPAGETLGLVGESGSGKSTVGRVLIGMEKPDEGVVRFEGEDISRFSARRRKQFLRDVSMVFQDPFSALDPRWTIQRIIAEPLTITGDFTAQVRREKVLTALRHVGLGAEHLGRRPREFSGGQRQRIAIARALVSEPKLIVCDESVSALDVSTQAQVLGLLKELQDRLGVSYLFISHDLHVVRRVSERIAVMYLGRIVEEGPAKRLVDQPLHPYTAALVSAAPIPDPARARANRRIILSGVQPSVVDPPSGCMFRTRCPLAMDICSRERPAWRTVADGRRVACHLHGRDGAANGMLDVAAMMRSATRRDTGQQTKEKAST</sequence>
<accession>A0ABP7MVJ4</accession>
<evidence type="ECO:0000256" key="4">
    <source>
        <dbReference type="ARBA" id="ARBA00022840"/>
    </source>
</evidence>
<evidence type="ECO:0000256" key="2">
    <source>
        <dbReference type="ARBA" id="ARBA00022448"/>
    </source>
</evidence>
<dbReference type="InterPro" id="IPR027417">
    <property type="entry name" value="P-loop_NTPase"/>
</dbReference>
<dbReference type="GO" id="GO:0005524">
    <property type="term" value="F:ATP binding"/>
    <property type="evidence" value="ECO:0007669"/>
    <property type="project" value="UniProtKB-KW"/>
</dbReference>
<name>A0ABP7MVJ4_9MICO</name>
<keyword evidence="3" id="KW-0547">Nucleotide-binding</keyword>
<evidence type="ECO:0000313" key="6">
    <source>
        <dbReference type="EMBL" id="GAA3931046.1"/>
    </source>
</evidence>
<dbReference type="Pfam" id="PF00005">
    <property type="entry name" value="ABC_tran"/>
    <property type="match status" value="1"/>
</dbReference>
<dbReference type="PROSITE" id="PS50893">
    <property type="entry name" value="ABC_TRANSPORTER_2"/>
    <property type="match status" value="1"/>
</dbReference>
<dbReference type="InterPro" id="IPR050319">
    <property type="entry name" value="ABC_transp_ATP-bind"/>
</dbReference>
<dbReference type="PANTHER" id="PTHR43776">
    <property type="entry name" value="TRANSPORT ATP-BINDING PROTEIN"/>
    <property type="match status" value="1"/>
</dbReference>
<dbReference type="InterPro" id="IPR003439">
    <property type="entry name" value="ABC_transporter-like_ATP-bd"/>
</dbReference>
<keyword evidence="2" id="KW-0813">Transport</keyword>
<keyword evidence="7" id="KW-1185">Reference proteome</keyword>
<dbReference type="EMBL" id="BAABCP010000001">
    <property type="protein sequence ID" value="GAA3931046.1"/>
    <property type="molecule type" value="Genomic_DNA"/>
</dbReference>
<dbReference type="InterPro" id="IPR017871">
    <property type="entry name" value="ABC_transporter-like_CS"/>
</dbReference>
<comment type="similarity">
    <text evidence="1">Belongs to the ABC transporter superfamily.</text>
</comment>
<protein>
    <submittedName>
        <fullName evidence="6">Dipeptide ABC transporter ATP-binding protein</fullName>
    </submittedName>
</protein>
<evidence type="ECO:0000256" key="3">
    <source>
        <dbReference type="ARBA" id="ARBA00022741"/>
    </source>
</evidence>
<comment type="caution">
    <text evidence="6">The sequence shown here is derived from an EMBL/GenBank/DDBJ whole genome shotgun (WGS) entry which is preliminary data.</text>
</comment>